<evidence type="ECO:0000313" key="2">
    <source>
        <dbReference type="EMBL" id="MBG6138018.1"/>
    </source>
</evidence>
<accession>A0A8J7GCG8</accession>
<feature type="transmembrane region" description="Helical" evidence="1">
    <location>
        <begin position="108"/>
        <end position="129"/>
    </location>
</feature>
<dbReference type="AlphaFoldDB" id="A0A8J7GCG8"/>
<dbReference type="Pfam" id="PF11361">
    <property type="entry name" value="DUF3159"/>
    <property type="match status" value="1"/>
</dbReference>
<comment type="caution">
    <text evidence="2">The sequence shown here is derived from an EMBL/GenBank/DDBJ whole genome shotgun (WGS) entry which is preliminary data.</text>
</comment>
<dbReference type="PIRSF" id="PIRSF010219">
    <property type="entry name" value="UCP010219"/>
    <property type="match status" value="1"/>
</dbReference>
<evidence type="ECO:0000256" key="1">
    <source>
        <dbReference type="SAM" id="Phobius"/>
    </source>
</evidence>
<name>A0A8J7GCG8_9ACTN</name>
<feature type="transmembrane region" description="Helical" evidence="1">
    <location>
        <begin position="161"/>
        <end position="180"/>
    </location>
</feature>
<dbReference type="RefSeq" id="WP_197004821.1">
    <property type="nucleotide sequence ID" value="NZ_BONS01000017.1"/>
</dbReference>
<evidence type="ECO:0000313" key="3">
    <source>
        <dbReference type="Proteomes" id="UP000622552"/>
    </source>
</evidence>
<protein>
    <recommendedName>
        <fullName evidence="4">DUF3159 domain-containing protein</fullName>
    </recommendedName>
</protein>
<keyword evidence="1" id="KW-0472">Membrane</keyword>
<keyword evidence="1" id="KW-1133">Transmembrane helix</keyword>
<sequence length="230" mass="24855">MTDTSEQDVSEKELPPFSEQLAGQLGGVRGLIESGVPVVVFVLGNVLFGYFKTPHALNWAIGSAVASALLIAGYRLYRKETVRHAVNGLVGIGIGAFLAYRTGDAKNFYLPGIITNGVYAAALVVSVLVNKPIIGYLWSIVANGGKQDWVGRPELTRTFRWLTLFWAGIFLFKGAVQYGIYLDGNATFLGVARLALGYPPWLLGLAVTGWAVRRTTRRTTPDPDPVPDAA</sequence>
<gene>
    <name evidence="2" type="ORF">IW245_004212</name>
</gene>
<feature type="transmembrane region" description="Helical" evidence="1">
    <location>
        <begin position="84"/>
        <end position="102"/>
    </location>
</feature>
<keyword evidence="3" id="KW-1185">Reference proteome</keyword>
<dbReference type="Proteomes" id="UP000622552">
    <property type="component" value="Unassembled WGS sequence"/>
</dbReference>
<feature type="transmembrane region" description="Helical" evidence="1">
    <location>
        <begin position="186"/>
        <end position="212"/>
    </location>
</feature>
<proteinExistence type="predicted"/>
<dbReference type="EMBL" id="JADOUF010000001">
    <property type="protein sequence ID" value="MBG6138018.1"/>
    <property type="molecule type" value="Genomic_DNA"/>
</dbReference>
<evidence type="ECO:0008006" key="4">
    <source>
        <dbReference type="Google" id="ProtNLM"/>
    </source>
</evidence>
<dbReference type="InterPro" id="IPR016566">
    <property type="entry name" value="UCP010219"/>
</dbReference>
<reference evidence="2" key="1">
    <citation type="submission" date="2020-11" db="EMBL/GenBank/DDBJ databases">
        <title>Sequencing the genomes of 1000 actinobacteria strains.</title>
        <authorList>
            <person name="Klenk H.-P."/>
        </authorList>
    </citation>
    <scope>NUCLEOTIDE SEQUENCE</scope>
    <source>
        <strain evidence="2">DSM 45356</strain>
    </source>
</reference>
<organism evidence="2 3">
    <name type="scientific">Longispora fulva</name>
    <dbReference type="NCBI Taxonomy" id="619741"/>
    <lineage>
        <taxon>Bacteria</taxon>
        <taxon>Bacillati</taxon>
        <taxon>Actinomycetota</taxon>
        <taxon>Actinomycetes</taxon>
        <taxon>Micromonosporales</taxon>
        <taxon>Micromonosporaceae</taxon>
        <taxon>Longispora</taxon>
    </lineage>
</organism>
<keyword evidence="1" id="KW-0812">Transmembrane</keyword>
<feature type="transmembrane region" description="Helical" evidence="1">
    <location>
        <begin position="57"/>
        <end position="77"/>
    </location>
</feature>